<evidence type="ECO:0000313" key="4">
    <source>
        <dbReference type="EMBL" id="SKB01681.1"/>
    </source>
</evidence>
<dbReference type="InterPro" id="IPR038242">
    <property type="entry name" value="Cmr2_N"/>
</dbReference>
<evidence type="ECO:0000256" key="2">
    <source>
        <dbReference type="ARBA" id="ARBA00023118"/>
    </source>
</evidence>
<accession>A0A1T4YK97</accession>
<dbReference type="InterPro" id="IPR013407">
    <property type="entry name" value="CRISPR-assoc_prot_Cmr2"/>
</dbReference>
<dbReference type="GO" id="GO:0051607">
    <property type="term" value="P:defense response to virus"/>
    <property type="evidence" value="ECO:0007669"/>
    <property type="project" value="UniProtKB-KW"/>
</dbReference>
<protein>
    <submittedName>
        <fullName evidence="4">CRISPR-associated protein, Cmr2 family</fullName>
    </submittedName>
</protein>
<dbReference type="InterPro" id="IPR054767">
    <property type="entry name" value="Cas10-Cmr2_palm2"/>
</dbReference>
<dbReference type="Pfam" id="PF12469">
    <property type="entry name" value="Cmr2_N"/>
    <property type="match status" value="1"/>
</dbReference>
<proteinExistence type="predicted"/>
<dbReference type="Gene3D" id="3.30.70.2220">
    <property type="entry name" value="CRISPR-Cas system, Cmr2 subunit, D1 domain, cysteine cluster"/>
    <property type="match status" value="1"/>
</dbReference>
<dbReference type="InterPro" id="IPR029787">
    <property type="entry name" value="Nucleotide_cyclase"/>
</dbReference>
<dbReference type="CDD" id="cd09679">
    <property type="entry name" value="Cas10_III"/>
    <property type="match status" value="1"/>
</dbReference>
<organism evidence="4 5">
    <name type="scientific">Prosthecobacter debontii</name>
    <dbReference type="NCBI Taxonomy" id="48467"/>
    <lineage>
        <taxon>Bacteria</taxon>
        <taxon>Pseudomonadati</taxon>
        <taxon>Verrucomicrobiota</taxon>
        <taxon>Verrucomicrobiia</taxon>
        <taxon>Verrucomicrobiales</taxon>
        <taxon>Verrucomicrobiaceae</taxon>
        <taxon>Prosthecobacter</taxon>
    </lineage>
</organism>
<dbReference type="Pfam" id="PF22335">
    <property type="entry name" value="Cas10-Cmr2_palm2"/>
    <property type="match status" value="1"/>
</dbReference>
<dbReference type="RefSeq" id="WP_078814628.1">
    <property type="nucleotide sequence ID" value="NZ_FUYE01000012.1"/>
</dbReference>
<dbReference type="EMBL" id="FUYE01000012">
    <property type="protein sequence ID" value="SKB01681.1"/>
    <property type="molecule type" value="Genomic_DNA"/>
</dbReference>
<evidence type="ECO:0000256" key="1">
    <source>
        <dbReference type="ARBA" id="ARBA00022741"/>
    </source>
</evidence>
<evidence type="ECO:0000313" key="5">
    <source>
        <dbReference type="Proteomes" id="UP000190774"/>
    </source>
</evidence>
<evidence type="ECO:0000259" key="3">
    <source>
        <dbReference type="PROSITE" id="PS50887"/>
    </source>
</evidence>
<dbReference type="NCBIfam" id="TIGR02577">
    <property type="entry name" value="cas_TM1794_Cmr2"/>
    <property type="match status" value="1"/>
</dbReference>
<gene>
    <name evidence="4" type="ORF">SAMN02745166_03433</name>
</gene>
<sequence length="572" mass="64166">MSSTEQSLPHLLRFQIGPVQDFIAQARNTRDLWSGSFLLSWLAATGIRHLRKQRGAEFIFPNPEHQPLLNELFRAKDLKTLLTPSLPNIFVALLREGDARQIAKETADAITREWKNIATAVWDEGRSLGLRDRVKERFDSQVDRHLSITWQATPVTGDDLPAYPRDYRLNSRQLDAVRQTRDFRAWNSGGWQTTDCEKDSLSGREEAVVGGPDWHDSVSERYQRFFKHPNDHLGAVNLIKRVWHQAYLSKKEAFAEPIQKFKIRSTLAIASRGKQTSDDEDVSLTTSEKYLAAIAFDGDSMGKWMSGEFLEEEADLRGHHRAFSTCLSHFATNKVRDIVEKDHAGFLIYAGGDDVVALVPADEALACSRAIREAFRAATAEIQGRDQDKRPIQPDASAGIAIAHYKTPLQDLIRAAQAAEKKAKNNGRSAFSVTLMKRSGEGETWGAKWDSGGLELHEDISAAMSQGHLSGRFPHRVSELLEPYQTVDSHTGRYPNDPHFKAHSIISLEFAHVLDRQNPGKTALPLATDLTRYLQKIGDDPQTCLRDVIGLCKTVVFTRRNRAPSASLTPQD</sequence>
<dbReference type="OrthoDB" id="9758700at2"/>
<dbReference type="Gene3D" id="3.30.70.270">
    <property type="match status" value="1"/>
</dbReference>
<dbReference type="GO" id="GO:0000166">
    <property type="term" value="F:nucleotide binding"/>
    <property type="evidence" value="ECO:0007669"/>
    <property type="project" value="UniProtKB-KW"/>
</dbReference>
<dbReference type="InterPro" id="IPR024615">
    <property type="entry name" value="CRISPR-assoc_Cmr2_N"/>
</dbReference>
<reference evidence="5" key="1">
    <citation type="submission" date="2017-02" db="EMBL/GenBank/DDBJ databases">
        <authorList>
            <person name="Varghese N."/>
            <person name="Submissions S."/>
        </authorList>
    </citation>
    <scope>NUCLEOTIDE SEQUENCE [LARGE SCALE GENOMIC DNA]</scope>
    <source>
        <strain evidence="5">ATCC 700200</strain>
    </source>
</reference>
<keyword evidence="1" id="KW-0547">Nucleotide-binding</keyword>
<dbReference type="AlphaFoldDB" id="A0A1T4YK97"/>
<name>A0A1T4YK97_9BACT</name>
<keyword evidence="2" id="KW-0051">Antiviral defense</keyword>
<dbReference type="Proteomes" id="UP000190774">
    <property type="component" value="Unassembled WGS sequence"/>
</dbReference>
<dbReference type="STRING" id="48467.SAMN02745166_03433"/>
<dbReference type="SUPFAM" id="SSF55073">
    <property type="entry name" value="Nucleotide cyclase"/>
    <property type="match status" value="1"/>
</dbReference>
<dbReference type="InterPro" id="IPR043128">
    <property type="entry name" value="Rev_trsase/Diguanyl_cyclase"/>
</dbReference>
<dbReference type="InterPro" id="IPR000160">
    <property type="entry name" value="GGDEF_dom"/>
</dbReference>
<dbReference type="PROSITE" id="PS50887">
    <property type="entry name" value="GGDEF"/>
    <property type="match status" value="1"/>
</dbReference>
<keyword evidence="5" id="KW-1185">Reference proteome</keyword>
<feature type="domain" description="GGDEF" evidence="3">
    <location>
        <begin position="289"/>
        <end position="436"/>
    </location>
</feature>